<dbReference type="InterPro" id="IPR012340">
    <property type="entry name" value="NA-bd_OB-fold"/>
</dbReference>
<protein>
    <recommendedName>
        <fullName evidence="4">K Homology domain-containing protein</fullName>
    </recommendedName>
</protein>
<evidence type="ECO:0000256" key="1">
    <source>
        <dbReference type="ARBA" id="ARBA00004123"/>
    </source>
</evidence>
<dbReference type="Gene3D" id="3.30.1370.10">
    <property type="entry name" value="K Homology domain, type 1"/>
    <property type="match status" value="1"/>
</dbReference>
<dbReference type="InterPro" id="IPR036612">
    <property type="entry name" value="KH_dom_type_1_sf"/>
</dbReference>
<dbReference type="GO" id="GO:0071051">
    <property type="term" value="P:poly(A)-dependent snoRNA 3'-end processing"/>
    <property type="evidence" value="ECO:0007669"/>
    <property type="project" value="TreeGrafter"/>
</dbReference>
<dbReference type="Pfam" id="PF21262">
    <property type="entry name" value="RRP40_S1"/>
    <property type="match status" value="1"/>
</dbReference>
<proteinExistence type="predicted"/>
<reference evidence="5" key="1">
    <citation type="submission" date="2021-01" db="EMBL/GenBank/DDBJ databases">
        <authorList>
            <person name="Corre E."/>
            <person name="Pelletier E."/>
            <person name="Niang G."/>
            <person name="Scheremetjew M."/>
            <person name="Finn R."/>
            <person name="Kale V."/>
            <person name="Holt S."/>
            <person name="Cochrane G."/>
            <person name="Meng A."/>
            <person name="Brown T."/>
            <person name="Cohen L."/>
        </authorList>
    </citation>
    <scope>NUCLEOTIDE SEQUENCE</scope>
    <source>
        <strain evidence="5">CCMP2877</strain>
    </source>
</reference>
<dbReference type="InterPro" id="IPR049469">
    <property type="entry name" value="RRP40_KH-I"/>
</dbReference>
<keyword evidence="2" id="KW-0271">Exosome</keyword>
<dbReference type="AlphaFoldDB" id="A0A7S1TNS8"/>
<dbReference type="GO" id="GO:0071034">
    <property type="term" value="P:CUT catabolic process"/>
    <property type="evidence" value="ECO:0007669"/>
    <property type="project" value="TreeGrafter"/>
</dbReference>
<dbReference type="SUPFAM" id="SSF50249">
    <property type="entry name" value="Nucleic acid-binding proteins"/>
    <property type="match status" value="1"/>
</dbReference>
<dbReference type="SUPFAM" id="SSF54791">
    <property type="entry name" value="Eukaryotic type KH-domain (KH-domain type I)"/>
    <property type="match status" value="1"/>
</dbReference>
<dbReference type="GO" id="GO:0071038">
    <property type="term" value="P:TRAMP-dependent tRNA surveillance pathway"/>
    <property type="evidence" value="ECO:0007669"/>
    <property type="project" value="TreeGrafter"/>
</dbReference>
<comment type="subcellular location">
    <subcellularLocation>
        <location evidence="1">Nucleus</location>
    </subcellularLocation>
</comment>
<gene>
    <name evidence="5" type="ORF">PPAR1163_LOCUS782</name>
</gene>
<dbReference type="GO" id="GO:0000177">
    <property type="term" value="C:cytoplasmic exosome (RNase complex)"/>
    <property type="evidence" value="ECO:0007669"/>
    <property type="project" value="TreeGrafter"/>
</dbReference>
<dbReference type="EMBL" id="HBGJ01001082">
    <property type="protein sequence ID" value="CAD9242439.1"/>
    <property type="molecule type" value="Transcribed_RNA"/>
</dbReference>
<dbReference type="GO" id="GO:0000467">
    <property type="term" value="P:exonucleolytic trimming to generate mature 3'-end of 5.8S rRNA from tricistronic rRNA transcript (SSU-rRNA, 5.8S rRNA, LSU-rRNA)"/>
    <property type="evidence" value="ECO:0007669"/>
    <property type="project" value="TreeGrafter"/>
</dbReference>
<dbReference type="InterPro" id="IPR026699">
    <property type="entry name" value="Exosome_RNA_bind1/RRP40/RRP4"/>
</dbReference>
<evidence type="ECO:0000256" key="2">
    <source>
        <dbReference type="ARBA" id="ARBA00022835"/>
    </source>
</evidence>
<dbReference type="GO" id="GO:0034475">
    <property type="term" value="P:U4 snRNA 3'-end processing"/>
    <property type="evidence" value="ECO:0007669"/>
    <property type="project" value="TreeGrafter"/>
</dbReference>
<evidence type="ECO:0000313" key="5">
    <source>
        <dbReference type="EMBL" id="CAD9242439.1"/>
    </source>
</evidence>
<organism evidence="5">
    <name type="scientific">Phaeomonas parva</name>
    <dbReference type="NCBI Taxonomy" id="124430"/>
    <lineage>
        <taxon>Eukaryota</taxon>
        <taxon>Sar</taxon>
        <taxon>Stramenopiles</taxon>
        <taxon>Ochrophyta</taxon>
        <taxon>Pinguiophyceae</taxon>
        <taxon>Pinguiochrysidales</taxon>
        <taxon>Pinguiochrysidaceae</taxon>
        <taxon>Phaeomonas</taxon>
    </lineage>
</organism>
<evidence type="ECO:0000259" key="4">
    <source>
        <dbReference type="Pfam" id="PF15985"/>
    </source>
</evidence>
<dbReference type="Pfam" id="PF15985">
    <property type="entry name" value="KH_6"/>
    <property type="match status" value="1"/>
</dbReference>
<sequence>MLAFEGATKRNKPDLRRGSLVFARVAAVPGVLEPELSCVPRDAVGRKDWMTGECIFGELRGGAFLRCGTALARHLLLPDCPVLLRLAKQLPFECAVGANGAVWVRAGSARETGLVLNAIRASERLNEDEVAAMVTDMVRAARAAGDD</sequence>
<dbReference type="GO" id="GO:0000176">
    <property type="term" value="C:nuclear exosome (RNase complex)"/>
    <property type="evidence" value="ECO:0007669"/>
    <property type="project" value="TreeGrafter"/>
</dbReference>
<dbReference type="Gene3D" id="2.40.50.140">
    <property type="entry name" value="Nucleic acid-binding proteins"/>
    <property type="match status" value="1"/>
</dbReference>
<accession>A0A7S1TNS8</accession>
<dbReference type="PANTHER" id="PTHR21321:SF1">
    <property type="entry name" value="EXOSOME COMPLEX COMPONENT RRP40"/>
    <property type="match status" value="1"/>
</dbReference>
<dbReference type="GO" id="GO:0003723">
    <property type="term" value="F:RNA binding"/>
    <property type="evidence" value="ECO:0007669"/>
    <property type="project" value="UniProtKB-KW"/>
</dbReference>
<feature type="domain" description="K Homology" evidence="4">
    <location>
        <begin position="62"/>
        <end position="109"/>
    </location>
</feature>
<dbReference type="CDD" id="cd22526">
    <property type="entry name" value="KH-I_Rrp40"/>
    <property type="match status" value="1"/>
</dbReference>
<evidence type="ECO:0000256" key="3">
    <source>
        <dbReference type="ARBA" id="ARBA00022884"/>
    </source>
</evidence>
<dbReference type="GO" id="GO:0071035">
    <property type="term" value="P:nuclear polyadenylation-dependent rRNA catabolic process"/>
    <property type="evidence" value="ECO:0007669"/>
    <property type="project" value="TreeGrafter"/>
</dbReference>
<dbReference type="PANTHER" id="PTHR21321">
    <property type="entry name" value="PNAS-3 RELATED"/>
    <property type="match status" value="1"/>
</dbReference>
<name>A0A7S1TNS8_9STRA</name>
<dbReference type="InterPro" id="IPR004088">
    <property type="entry name" value="KH_dom_type_1"/>
</dbReference>
<keyword evidence="3" id="KW-0694">RNA-binding</keyword>